<name>V5NXC9_DROME</name>
<dbReference type="OrthoDB" id="2687620at2759"/>
<accession>V5NXC9</accession>
<protein>
    <submittedName>
        <fullName evidence="2">Mutant CG8878 3a90a_4a7a</fullName>
    </submittedName>
</protein>
<feature type="region of interest" description="Disordered" evidence="1">
    <location>
        <begin position="1"/>
        <end position="32"/>
    </location>
</feature>
<reference evidence="2" key="1">
    <citation type="submission" date="2013-06" db="EMBL/GenBank/DDBJ databases">
        <title>Mutations in CG8878, a novel putative protein kinase, enhance P element dependent silencing (PDS) and Position Effect Variegation (PEV) in Drosophila melanogaster.</title>
        <authorList>
            <person name="Locke J."/>
            <person name="McCracken A."/>
        </authorList>
    </citation>
    <scope>NUCLEOTIDE SEQUENCE</scope>
</reference>
<feature type="non-terminal residue" evidence="2">
    <location>
        <position position="1"/>
    </location>
</feature>
<gene>
    <name evidence="2" type="primary">CG8878</name>
</gene>
<sequence length="76" mass="7992">PASPDSVANKSNFRAGATARQTTRRHSPHLGGKATPIFAAICAMKVVSWGRNGHPCSGKPTPAPPMMHSKCQQLVS</sequence>
<evidence type="ECO:0000313" key="2">
    <source>
        <dbReference type="EMBL" id="AHA93921.1"/>
    </source>
</evidence>
<organism evidence="2">
    <name type="scientific">Drosophila melanogaster</name>
    <name type="common">Fruit fly</name>
    <dbReference type="NCBI Taxonomy" id="7227"/>
    <lineage>
        <taxon>Eukaryota</taxon>
        <taxon>Metazoa</taxon>
        <taxon>Ecdysozoa</taxon>
        <taxon>Arthropoda</taxon>
        <taxon>Hexapoda</taxon>
        <taxon>Insecta</taxon>
        <taxon>Pterygota</taxon>
        <taxon>Neoptera</taxon>
        <taxon>Endopterygota</taxon>
        <taxon>Diptera</taxon>
        <taxon>Brachycera</taxon>
        <taxon>Muscomorpha</taxon>
        <taxon>Ephydroidea</taxon>
        <taxon>Drosophilidae</taxon>
        <taxon>Drosophila</taxon>
        <taxon>Sophophora</taxon>
    </lineage>
</organism>
<feature type="compositionally biased region" description="Polar residues" evidence="1">
    <location>
        <begin position="1"/>
        <end position="12"/>
    </location>
</feature>
<dbReference type="AlphaFoldDB" id="V5NXC9"/>
<feature type="region of interest" description="Disordered" evidence="1">
    <location>
        <begin position="56"/>
        <end position="76"/>
    </location>
</feature>
<dbReference type="EMBL" id="KF287641">
    <property type="protein sequence ID" value="AHA93921.1"/>
    <property type="molecule type" value="Genomic_DNA"/>
</dbReference>
<proteinExistence type="predicted"/>
<evidence type="ECO:0000256" key="1">
    <source>
        <dbReference type="SAM" id="MobiDB-lite"/>
    </source>
</evidence>